<dbReference type="Proteomes" id="UP000095658">
    <property type="component" value="Unassembled WGS sequence"/>
</dbReference>
<dbReference type="InterPro" id="IPR011152">
    <property type="entry name" value="Pesterase_MJ0912"/>
</dbReference>
<evidence type="ECO:0000259" key="2">
    <source>
        <dbReference type="Pfam" id="PF12850"/>
    </source>
</evidence>
<dbReference type="RefSeq" id="WP_069939784.1">
    <property type="nucleotide sequence ID" value="NZ_MAMP01000024.1"/>
</dbReference>
<evidence type="ECO:0000256" key="1">
    <source>
        <dbReference type="ARBA" id="ARBA00008950"/>
    </source>
</evidence>
<dbReference type="SUPFAM" id="SSF56300">
    <property type="entry name" value="Metallo-dependent phosphatases"/>
    <property type="match status" value="1"/>
</dbReference>
<dbReference type="InterPro" id="IPR024654">
    <property type="entry name" value="Calcineurin-like_PHP_lpxH"/>
</dbReference>
<proteinExistence type="inferred from homology"/>
<sequence length="240" mass="27131">MKIAFISDVHGNAVALEAVLKDIETKRIDKIYVLGDLCYRGPEPKRSLELIQSLKTDVIKGNADEWVLRGVQEGEVPDQALEMMNKEREWTVSQLTKTDLDYLAQLPTDLRFDVSGLAINVFHATPDSLFEVVLPSESDEVIKTKLMSSTDSEMYVYAHIHKPYIRYINGKMVINTGSVGLPFDGVKKSSYAIVDIEGNRVSTSIERVEYNCEKVINQYQDLNYPNAEMMCNVIRKGSIM</sequence>
<accession>A0A1E7DLN6</accession>
<name>A0A1E7DLN6_9BACI</name>
<dbReference type="PANTHER" id="PTHR42850">
    <property type="entry name" value="METALLOPHOSPHOESTERASE"/>
    <property type="match status" value="1"/>
</dbReference>
<dbReference type="PANTHER" id="PTHR42850:SF2">
    <property type="entry name" value="BLL5683 PROTEIN"/>
    <property type="match status" value="1"/>
</dbReference>
<dbReference type="InterPro" id="IPR050126">
    <property type="entry name" value="Ap4A_hydrolase"/>
</dbReference>
<gene>
    <name evidence="3" type="ORF">BA724_13065</name>
</gene>
<comment type="caution">
    <text evidence="3">The sequence shown here is derived from an EMBL/GenBank/DDBJ whole genome shotgun (WGS) entry which is preliminary data.</text>
</comment>
<dbReference type="OrthoDB" id="9813918at2"/>
<dbReference type="AlphaFoldDB" id="A0A1E7DLN6"/>
<dbReference type="Gene3D" id="3.60.21.10">
    <property type="match status" value="1"/>
</dbReference>
<organism evidence="3 4">
    <name type="scientific">Domibacillus iocasae</name>
    <dbReference type="NCBI Taxonomy" id="1714016"/>
    <lineage>
        <taxon>Bacteria</taxon>
        <taxon>Bacillati</taxon>
        <taxon>Bacillota</taxon>
        <taxon>Bacilli</taxon>
        <taxon>Bacillales</taxon>
        <taxon>Bacillaceae</taxon>
        <taxon>Domibacillus</taxon>
    </lineage>
</organism>
<dbReference type="GO" id="GO:0005737">
    <property type="term" value="C:cytoplasm"/>
    <property type="evidence" value="ECO:0007669"/>
    <property type="project" value="TreeGrafter"/>
</dbReference>
<evidence type="ECO:0000313" key="3">
    <source>
        <dbReference type="EMBL" id="OES44007.1"/>
    </source>
</evidence>
<keyword evidence="4" id="KW-1185">Reference proteome</keyword>
<dbReference type="GO" id="GO:0016791">
    <property type="term" value="F:phosphatase activity"/>
    <property type="evidence" value="ECO:0007669"/>
    <property type="project" value="TreeGrafter"/>
</dbReference>
<dbReference type="PIRSF" id="PIRSF000883">
    <property type="entry name" value="Pesterase_MJ0912"/>
    <property type="match status" value="1"/>
</dbReference>
<reference evidence="3 4" key="1">
    <citation type="submission" date="2016-06" db="EMBL/GenBank/DDBJ databases">
        <title>Domibacillus iocasae genome sequencing.</title>
        <authorList>
            <person name="Verma A."/>
            <person name="Pal Y."/>
            <person name="Ojha A.K."/>
            <person name="Krishnamurthi S."/>
        </authorList>
    </citation>
    <scope>NUCLEOTIDE SEQUENCE [LARGE SCALE GENOMIC DNA]</scope>
    <source>
        <strain evidence="3 4">DSM 29979</strain>
    </source>
</reference>
<comment type="similarity">
    <text evidence="1">Belongs to the metallophosphoesterase superfamily. YfcE family.</text>
</comment>
<evidence type="ECO:0000313" key="4">
    <source>
        <dbReference type="Proteomes" id="UP000095658"/>
    </source>
</evidence>
<dbReference type="Pfam" id="PF12850">
    <property type="entry name" value="Metallophos_2"/>
    <property type="match status" value="1"/>
</dbReference>
<protein>
    <submittedName>
        <fullName evidence="3">YfcE family phosphodiesterase</fullName>
    </submittedName>
</protein>
<feature type="domain" description="Calcineurin-like phosphoesterase" evidence="2">
    <location>
        <begin position="1"/>
        <end position="198"/>
    </location>
</feature>
<dbReference type="EMBL" id="MAMP01000024">
    <property type="protein sequence ID" value="OES44007.1"/>
    <property type="molecule type" value="Genomic_DNA"/>
</dbReference>
<dbReference type="STRING" id="1714016.BA724_13065"/>
<dbReference type="InterPro" id="IPR029052">
    <property type="entry name" value="Metallo-depent_PP-like"/>
</dbReference>